<name>A0A3Q7G8F2_SOLLC</name>
<dbReference type="InParanoid" id="A0A3Q7G8F2"/>
<organism evidence="1">
    <name type="scientific">Solanum lycopersicum</name>
    <name type="common">Tomato</name>
    <name type="synonym">Lycopersicon esculentum</name>
    <dbReference type="NCBI Taxonomy" id="4081"/>
    <lineage>
        <taxon>Eukaryota</taxon>
        <taxon>Viridiplantae</taxon>
        <taxon>Streptophyta</taxon>
        <taxon>Embryophyta</taxon>
        <taxon>Tracheophyta</taxon>
        <taxon>Spermatophyta</taxon>
        <taxon>Magnoliopsida</taxon>
        <taxon>eudicotyledons</taxon>
        <taxon>Gunneridae</taxon>
        <taxon>Pentapetalae</taxon>
        <taxon>asterids</taxon>
        <taxon>lamiids</taxon>
        <taxon>Solanales</taxon>
        <taxon>Solanaceae</taxon>
        <taxon>Solanoideae</taxon>
        <taxon>Solaneae</taxon>
        <taxon>Solanum</taxon>
        <taxon>Solanum subgen. Lycopersicon</taxon>
    </lineage>
</organism>
<evidence type="ECO:0000313" key="2">
    <source>
        <dbReference type="Proteomes" id="UP000004994"/>
    </source>
</evidence>
<sequence>MSYESTLYDIRDPYCVPTTLRVFAPISFPATLLAMPKSDILGFKSVSSKTLLALSLEVSSERIRLTNLPFPIVVDI</sequence>
<proteinExistence type="predicted"/>
<dbReference type="Gramene" id="Solyc04g077357.1.1">
    <property type="protein sequence ID" value="Solyc04g077357.1.1"/>
    <property type="gene ID" value="Solyc04g077357.1"/>
</dbReference>
<dbReference type="AlphaFoldDB" id="A0A3Q7G8F2"/>
<dbReference type="Proteomes" id="UP000004994">
    <property type="component" value="Chromosome 4"/>
</dbReference>
<reference evidence="1" key="2">
    <citation type="submission" date="2019-01" db="UniProtKB">
        <authorList>
            <consortium name="EnsemblPlants"/>
        </authorList>
    </citation>
    <scope>IDENTIFICATION</scope>
    <source>
        <strain evidence="1">cv. Heinz 1706</strain>
    </source>
</reference>
<accession>A0A3Q7G8F2</accession>
<dbReference type="EnsemblPlants" id="Solyc04g077357.1.1">
    <property type="protein sequence ID" value="Solyc04g077357.1.1"/>
    <property type="gene ID" value="Solyc04g077357.1"/>
</dbReference>
<protein>
    <submittedName>
        <fullName evidence="1">Uncharacterized protein</fullName>
    </submittedName>
</protein>
<reference evidence="1" key="1">
    <citation type="journal article" date="2012" name="Nature">
        <title>The tomato genome sequence provides insights into fleshy fruit evolution.</title>
        <authorList>
            <consortium name="Tomato Genome Consortium"/>
        </authorList>
    </citation>
    <scope>NUCLEOTIDE SEQUENCE [LARGE SCALE GENOMIC DNA]</scope>
    <source>
        <strain evidence="1">cv. Heinz 1706</strain>
    </source>
</reference>
<keyword evidence="2" id="KW-1185">Reference proteome</keyword>
<evidence type="ECO:0000313" key="1">
    <source>
        <dbReference type="EnsemblPlants" id="Solyc04g077357.1.1"/>
    </source>
</evidence>